<organism evidence="3 4">
    <name type="scientific">Streptomyces chilikensis</name>
    <dbReference type="NCBI Taxonomy" id="1194079"/>
    <lineage>
        <taxon>Bacteria</taxon>
        <taxon>Bacillati</taxon>
        <taxon>Actinomycetota</taxon>
        <taxon>Actinomycetes</taxon>
        <taxon>Kitasatosporales</taxon>
        <taxon>Streptomycetaceae</taxon>
        <taxon>Streptomyces</taxon>
    </lineage>
</organism>
<dbReference type="InterPro" id="IPR024078">
    <property type="entry name" value="LmbE-like_dom_sf"/>
</dbReference>
<reference evidence="3 4" key="1">
    <citation type="submission" date="2024-06" db="EMBL/GenBank/DDBJ databases">
        <title>The Natural Products Discovery Center: Release of the First 8490 Sequenced Strains for Exploring Actinobacteria Biosynthetic Diversity.</title>
        <authorList>
            <person name="Kalkreuter E."/>
            <person name="Kautsar S.A."/>
            <person name="Yang D."/>
            <person name="Bader C.D."/>
            <person name="Teijaro C.N."/>
            <person name="Fluegel L."/>
            <person name="Davis C.M."/>
            <person name="Simpson J.R."/>
            <person name="Lauterbach L."/>
            <person name="Steele A.D."/>
            <person name="Gui C."/>
            <person name="Meng S."/>
            <person name="Li G."/>
            <person name="Viehrig K."/>
            <person name="Ye F."/>
            <person name="Su P."/>
            <person name="Kiefer A.F."/>
            <person name="Nichols A."/>
            <person name="Cepeda A.J."/>
            <person name="Yan W."/>
            <person name="Fan B."/>
            <person name="Jiang Y."/>
            <person name="Adhikari A."/>
            <person name="Zheng C.-J."/>
            <person name="Schuster L."/>
            <person name="Cowan T.M."/>
            <person name="Smanski M.J."/>
            <person name="Chevrette M.G."/>
            <person name="De Carvalho L.P.S."/>
            <person name="Shen B."/>
        </authorList>
    </citation>
    <scope>NUCLEOTIDE SEQUENCE [LARGE SCALE GENOMIC DNA]</scope>
    <source>
        <strain evidence="3 4">NPDC048117</strain>
    </source>
</reference>
<evidence type="ECO:0000313" key="3">
    <source>
        <dbReference type="EMBL" id="MEU9581137.1"/>
    </source>
</evidence>
<keyword evidence="1" id="KW-0862">Zinc</keyword>
<dbReference type="InterPro" id="IPR003737">
    <property type="entry name" value="GlcNAc_PI_deacetylase-related"/>
</dbReference>
<feature type="region of interest" description="Disordered" evidence="2">
    <location>
        <begin position="180"/>
        <end position="206"/>
    </location>
</feature>
<dbReference type="EC" id="3.5.1.-" evidence="3"/>
<name>A0ABV3EY44_9ACTN</name>
<evidence type="ECO:0000313" key="4">
    <source>
        <dbReference type="Proteomes" id="UP001551584"/>
    </source>
</evidence>
<dbReference type="Proteomes" id="UP001551584">
    <property type="component" value="Unassembled WGS sequence"/>
</dbReference>
<dbReference type="EMBL" id="JBEZNA010000101">
    <property type="protein sequence ID" value="MEU9581137.1"/>
    <property type="molecule type" value="Genomic_DNA"/>
</dbReference>
<dbReference type="RefSeq" id="WP_359277510.1">
    <property type="nucleotide sequence ID" value="NZ_JBEZNA010000101.1"/>
</dbReference>
<evidence type="ECO:0000256" key="2">
    <source>
        <dbReference type="SAM" id="MobiDB-lite"/>
    </source>
</evidence>
<sequence>MSAHVSAARTAVAVSPHLDDAVFSVGGVLALLSRTGWRVRVVTCFTASVADPCPFALSTQLDKGLPADVDYMALRRAEDRAAQRRLGTLAPVHLPLPEAPHRGYRSAPELFTPPRPGDTAEAQLRQLLRPHLARADLVLAPQAIGGHVDHLLTARAAAATAPPSRTGWWRDVPYVARTPPPGAGLRRGVPGDAEDADAGEAGAGEADAGEVTVDIGAVLADKIAAARCYTTQLGFQFGGPRETGEVLSSVARSEALRTGASCRHGESLRTGRAARRLLEEPVRHGARR</sequence>
<protein>
    <submittedName>
        <fullName evidence="3">PIG-L family deacetylase</fullName>
        <ecNumber evidence="3">3.5.1.-</ecNumber>
    </submittedName>
</protein>
<dbReference type="SUPFAM" id="SSF102588">
    <property type="entry name" value="LmbE-like"/>
    <property type="match status" value="1"/>
</dbReference>
<accession>A0ABV3EY44</accession>
<dbReference type="GO" id="GO:0016787">
    <property type="term" value="F:hydrolase activity"/>
    <property type="evidence" value="ECO:0007669"/>
    <property type="project" value="UniProtKB-KW"/>
</dbReference>
<keyword evidence="4" id="KW-1185">Reference proteome</keyword>
<evidence type="ECO:0000256" key="1">
    <source>
        <dbReference type="ARBA" id="ARBA00022833"/>
    </source>
</evidence>
<dbReference type="Gene3D" id="3.40.50.10320">
    <property type="entry name" value="LmbE-like"/>
    <property type="match status" value="1"/>
</dbReference>
<dbReference type="Pfam" id="PF02585">
    <property type="entry name" value="PIG-L"/>
    <property type="match status" value="1"/>
</dbReference>
<gene>
    <name evidence="3" type="ORF">AB0D95_28365</name>
</gene>
<comment type="caution">
    <text evidence="3">The sequence shown here is derived from an EMBL/GenBank/DDBJ whole genome shotgun (WGS) entry which is preliminary data.</text>
</comment>
<proteinExistence type="predicted"/>
<keyword evidence="3" id="KW-0378">Hydrolase</keyword>